<proteinExistence type="predicted"/>
<evidence type="ECO:0000313" key="1">
    <source>
        <dbReference type="EMBL" id="SUC21017.1"/>
    </source>
</evidence>
<gene>
    <name evidence="1" type="ORF">NCTC11938_02077</name>
</gene>
<dbReference type="SUPFAM" id="SSF143011">
    <property type="entry name" value="RelE-like"/>
    <property type="match status" value="1"/>
</dbReference>
<organism evidence="1 2">
    <name type="scientific">Proteus mirabilis</name>
    <dbReference type="NCBI Taxonomy" id="584"/>
    <lineage>
        <taxon>Bacteria</taxon>
        <taxon>Pseudomonadati</taxon>
        <taxon>Pseudomonadota</taxon>
        <taxon>Gammaproteobacteria</taxon>
        <taxon>Enterobacterales</taxon>
        <taxon>Morganellaceae</taxon>
        <taxon>Proteus</taxon>
    </lineage>
</organism>
<evidence type="ECO:0000313" key="2">
    <source>
        <dbReference type="Proteomes" id="UP000254191"/>
    </source>
</evidence>
<dbReference type="Proteomes" id="UP000254191">
    <property type="component" value="Unassembled WGS sequence"/>
</dbReference>
<dbReference type="EMBL" id="UGTS01000004">
    <property type="protein sequence ID" value="SUC21017.1"/>
    <property type="molecule type" value="Genomic_DNA"/>
</dbReference>
<dbReference type="Pfam" id="PF15781">
    <property type="entry name" value="ParE-like_toxin"/>
    <property type="match status" value="1"/>
</dbReference>
<dbReference type="InterPro" id="IPR035093">
    <property type="entry name" value="RelE/ParE_toxin_dom_sf"/>
</dbReference>
<accession>A0A379FJE6</accession>
<sequence>MSEPQKEIDVYQSARFEKAMKKLPGSDVKIIEDEIDQIIDNPLIGEQKKGDLAHLRVHKFRLNDLTVLLGYSWVANKLELYLLHIGSHENFYEAQKKQRKHDIKTDQVIKEGG</sequence>
<protein>
    <recommendedName>
        <fullName evidence="3">Type II toxin-antitoxin system RelE/ParE family toxin</fullName>
    </recommendedName>
</protein>
<name>A0A379FJE6_PROMI</name>
<reference evidence="1 2" key="1">
    <citation type="submission" date="2018-06" db="EMBL/GenBank/DDBJ databases">
        <authorList>
            <consortium name="Pathogen Informatics"/>
            <person name="Doyle S."/>
        </authorList>
    </citation>
    <scope>NUCLEOTIDE SEQUENCE [LARGE SCALE GENOMIC DNA]</scope>
    <source>
        <strain evidence="1 2">NCTC11938</strain>
    </source>
</reference>
<dbReference type="InterPro" id="IPR031552">
    <property type="entry name" value="ParE-like_toxin"/>
</dbReference>
<dbReference type="AlphaFoldDB" id="A0A379FJE6"/>
<evidence type="ECO:0008006" key="3">
    <source>
        <dbReference type="Google" id="ProtNLM"/>
    </source>
</evidence>
<dbReference type="Gene3D" id="3.30.2310.20">
    <property type="entry name" value="RelE-like"/>
    <property type="match status" value="1"/>
</dbReference>